<gene>
    <name evidence="2" type="ORF">FC75_GL000116</name>
</gene>
<dbReference type="GO" id="GO:0016747">
    <property type="term" value="F:acyltransferase activity, transferring groups other than amino-acyl groups"/>
    <property type="evidence" value="ECO:0007669"/>
    <property type="project" value="InterPro"/>
</dbReference>
<evidence type="ECO:0000313" key="3">
    <source>
        <dbReference type="Proteomes" id="UP000050865"/>
    </source>
</evidence>
<dbReference type="Pfam" id="PF13302">
    <property type="entry name" value="Acetyltransf_3"/>
    <property type="match status" value="1"/>
</dbReference>
<protein>
    <recommendedName>
        <fullName evidence="1">N-acetyltransferase domain-containing protein</fullName>
    </recommendedName>
</protein>
<name>A0A0R2FB72_9LACO</name>
<organism evidence="2 3">
    <name type="scientific">Lacticaseibacillus camelliae DSM 22697 = JCM 13995</name>
    <dbReference type="NCBI Taxonomy" id="1423730"/>
    <lineage>
        <taxon>Bacteria</taxon>
        <taxon>Bacillati</taxon>
        <taxon>Bacillota</taxon>
        <taxon>Bacilli</taxon>
        <taxon>Lactobacillales</taxon>
        <taxon>Lactobacillaceae</taxon>
        <taxon>Lacticaseibacillus</taxon>
    </lineage>
</organism>
<dbReference type="PROSITE" id="PS51186">
    <property type="entry name" value="GNAT"/>
    <property type="match status" value="1"/>
</dbReference>
<sequence length="196" mass="21778">MPDFLTKPTLTQEPVTLRPFRAADIPRMLAILALPQVNLYTGALTKTPGANDRFPADQQETAKIINWYQTRNQQPDRLDLAIAVSGQLFGEVVLNEYDAEHNTCNLRVLIADDATERGIGTSALTLMAAHAFNYLHLAALTLDVFDFNPRAQHVYRKVGFRQTGAIENDLMLDGQPHTTFTMCLTAKSFAKKGTQS</sequence>
<dbReference type="SUPFAM" id="SSF55729">
    <property type="entry name" value="Acyl-CoA N-acyltransferases (Nat)"/>
    <property type="match status" value="1"/>
</dbReference>
<dbReference type="PATRIC" id="fig|1423730.4.peg.123"/>
<dbReference type="PANTHER" id="PTHR43415:SF3">
    <property type="entry name" value="GNAT-FAMILY ACETYLTRANSFERASE"/>
    <property type="match status" value="1"/>
</dbReference>
<dbReference type="OrthoDB" id="9795206at2"/>
<dbReference type="EMBL" id="AYZJ01000007">
    <property type="protein sequence ID" value="KRN25666.1"/>
    <property type="molecule type" value="Genomic_DNA"/>
</dbReference>
<evidence type="ECO:0000313" key="2">
    <source>
        <dbReference type="EMBL" id="KRN25666.1"/>
    </source>
</evidence>
<dbReference type="RefSeq" id="WP_054665194.1">
    <property type="nucleotide sequence ID" value="NZ_AYZJ01000007.1"/>
</dbReference>
<dbReference type="InterPro" id="IPR016181">
    <property type="entry name" value="Acyl_CoA_acyltransferase"/>
</dbReference>
<evidence type="ECO:0000259" key="1">
    <source>
        <dbReference type="PROSITE" id="PS51186"/>
    </source>
</evidence>
<dbReference type="AlphaFoldDB" id="A0A0R2FB72"/>
<reference evidence="2 3" key="1">
    <citation type="journal article" date="2015" name="Genome Announc.">
        <title>Expanding the biotechnology potential of lactobacilli through comparative genomics of 213 strains and associated genera.</title>
        <authorList>
            <person name="Sun Z."/>
            <person name="Harris H.M."/>
            <person name="McCann A."/>
            <person name="Guo C."/>
            <person name="Argimon S."/>
            <person name="Zhang W."/>
            <person name="Yang X."/>
            <person name="Jeffery I.B."/>
            <person name="Cooney J.C."/>
            <person name="Kagawa T.F."/>
            <person name="Liu W."/>
            <person name="Song Y."/>
            <person name="Salvetti E."/>
            <person name="Wrobel A."/>
            <person name="Rasinkangas P."/>
            <person name="Parkhill J."/>
            <person name="Rea M.C."/>
            <person name="O'Sullivan O."/>
            <person name="Ritari J."/>
            <person name="Douillard F.P."/>
            <person name="Paul Ross R."/>
            <person name="Yang R."/>
            <person name="Briner A.E."/>
            <person name="Felis G.E."/>
            <person name="de Vos W.M."/>
            <person name="Barrangou R."/>
            <person name="Klaenhammer T.R."/>
            <person name="Caufield P.W."/>
            <person name="Cui Y."/>
            <person name="Zhang H."/>
            <person name="O'Toole P.W."/>
        </authorList>
    </citation>
    <scope>NUCLEOTIDE SEQUENCE [LARGE SCALE GENOMIC DNA]</scope>
    <source>
        <strain evidence="2 3">DSM 22697</strain>
    </source>
</reference>
<keyword evidence="3" id="KW-1185">Reference proteome</keyword>
<dbReference type="Gene3D" id="3.40.630.30">
    <property type="match status" value="1"/>
</dbReference>
<dbReference type="Proteomes" id="UP000050865">
    <property type="component" value="Unassembled WGS sequence"/>
</dbReference>
<accession>A0A0R2FB72</accession>
<dbReference type="InterPro" id="IPR000182">
    <property type="entry name" value="GNAT_dom"/>
</dbReference>
<comment type="caution">
    <text evidence="2">The sequence shown here is derived from an EMBL/GenBank/DDBJ whole genome shotgun (WGS) entry which is preliminary data.</text>
</comment>
<dbReference type="PANTHER" id="PTHR43415">
    <property type="entry name" value="SPERMIDINE N(1)-ACETYLTRANSFERASE"/>
    <property type="match status" value="1"/>
</dbReference>
<feature type="domain" description="N-acetyltransferase" evidence="1">
    <location>
        <begin position="15"/>
        <end position="187"/>
    </location>
</feature>
<proteinExistence type="predicted"/>
<dbReference type="STRING" id="1423730.FC75_GL000116"/>